<evidence type="ECO:0000256" key="7">
    <source>
        <dbReference type="ARBA" id="ARBA00023125"/>
    </source>
</evidence>
<comment type="similarity">
    <text evidence="2">Belongs to the DtxR/MntR family.</text>
</comment>
<keyword evidence="9" id="KW-0804">Transcription</keyword>
<evidence type="ECO:0000256" key="11">
    <source>
        <dbReference type="ARBA" id="ARBA00032593"/>
    </source>
</evidence>
<reference evidence="13" key="1">
    <citation type="journal article" date="2023" name="Int. J. Mol. Sci.">
        <title>Antibiotic Resistance/Susceptibility Profiles of Staphylococcus equorum Strains from Cheese, and Genome Analysis for Antibiotic Resistance Genes.</title>
        <authorList>
            <person name="Vazquez L."/>
            <person name="Srednik M.E."/>
            <person name="Rodriguez J."/>
            <person name="Florez A.B."/>
            <person name="Mayo B."/>
        </authorList>
    </citation>
    <scope>NUCLEOTIDE SEQUENCE</scope>
    <source>
        <strain evidence="13">5A3I</strain>
    </source>
</reference>
<dbReference type="InterPro" id="IPR001367">
    <property type="entry name" value="Fe_dep_repressor"/>
</dbReference>
<dbReference type="Proteomes" id="UP001174037">
    <property type="component" value="Unassembled WGS sequence"/>
</dbReference>
<evidence type="ECO:0000256" key="1">
    <source>
        <dbReference type="ARBA" id="ARBA00004496"/>
    </source>
</evidence>
<evidence type="ECO:0000313" key="14">
    <source>
        <dbReference type="Proteomes" id="UP001174037"/>
    </source>
</evidence>
<keyword evidence="4" id="KW-0963">Cytoplasm</keyword>
<dbReference type="GO" id="GO:0046983">
    <property type="term" value="F:protein dimerization activity"/>
    <property type="evidence" value="ECO:0007669"/>
    <property type="project" value="InterPro"/>
</dbReference>
<keyword evidence="6" id="KW-0805">Transcription regulation</keyword>
<dbReference type="Pfam" id="PF02742">
    <property type="entry name" value="Fe_dep_repr_C"/>
    <property type="match status" value="1"/>
</dbReference>
<comment type="subcellular location">
    <subcellularLocation>
        <location evidence="1">Cytoplasm</location>
    </subcellularLocation>
</comment>
<feature type="domain" description="HTH dtxR-type" evidence="12">
    <location>
        <begin position="1"/>
        <end position="63"/>
    </location>
</feature>
<dbReference type="AlphaFoldDB" id="A0AAW7AM29"/>
<name>A0AAW7AM29_9STAP</name>
<dbReference type="GO" id="GO:0046914">
    <property type="term" value="F:transition metal ion binding"/>
    <property type="evidence" value="ECO:0007669"/>
    <property type="project" value="InterPro"/>
</dbReference>
<dbReference type="InterPro" id="IPR050536">
    <property type="entry name" value="DtxR_MntR_Metal-Reg"/>
</dbReference>
<dbReference type="SUPFAM" id="SSF46785">
    <property type="entry name" value="Winged helix' DNA-binding domain"/>
    <property type="match status" value="1"/>
</dbReference>
<dbReference type="PANTHER" id="PTHR33238">
    <property type="entry name" value="IRON (METAL) DEPENDENT REPRESSOR, DTXR FAMILY"/>
    <property type="match status" value="1"/>
</dbReference>
<evidence type="ECO:0000256" key="5">
    <source>
        <dbReference type="ARBA" id="ARBA00022491"/>
    </source>
</evidence>
<comment type="subunit">
    <text evidence="3">Homodimer.</text>
</comment>
<dbReference type="Gene3D" id="1.10.10.10">
    <property type="entry name" value="Winged helix-like DNA-binding domain superfamily/Winged helix DNA-binding domain"/>
    <property type="match status" value="1"/>
</dbReference>
<dbReference type="InterPro" id="IPR036388">
    <property type="entry name" value="WH-like_DNA-bd_sf"/>
</dbReference>
<keyword evidence="10" id="KW-0464">Manganese</keyword>
<accession>A0AAW7AM29</accession>
<dbReference type="PROSITE" id="PS50944">
    <property type="entry name" value="HTH_DTXR"/>
    <property type="match status" value="1"/>
</dbReference>
<organism evidence="13 14">
    <name type="scientific">Staphylococcus equorum</name>
    <dbReference type="NCBI Taxonomy" id="246432"/>
    <lineage>
        <taxon>Bacteria</taxon>
        <taxon>Bacillati</taxon>
        <taxon>Bacillota</taxon>
        <taxon>Bacilli</taxon>
        <taxon>Bacillales</taxon>
        <taxon>Staphylococcaceae</taxon>
        <taxon>Staphylococcus</taxon>
    </lineage>
</organism>
<dbReference type="InterPro" id="IPR036390">
    <property type="entry name" value="WH_DNA-bd_sf"/>
</dbReference>
<dbReference type="GO" id="GO:0003677">
    <property type="term" value="F:DNA binding"/>
    <property type="evidence" value="ECO:0007669"/>
    <property type="project" value="UniProtKB-KW"/>
</dbReference>
<evidence type="ECO:0000256" key="8">
    <source>
        <dbReference type="ARBA" id="ARBA00023159"/>
    </source>
</evidence>
<evidence type="ECO:0000256" key="3">
    <source>
        <dbReference type="ARBA" id="ARBA00011738"/>
    </source>
</evidence>
<evidence type="ECO:0000256" key="9">
    <source>
        <dbReference type="ARBA" id="ARBA00023163"/>
    </source>
</evidence>
<dbReference type="RefSeq" id="WP_285324510.1">
    <property type="nucleotide sequence ID" value="NZ_JARGCJ010000031.1"/>
</dbReference>
<dbReference type="InterPro" id="IPR022687">
    <property type="entry name" value="HTH_DTXR"/>
</dbReference>
<dbReference type="Pfam" id="PF01325">
    <property type="entry name" value="Fe_dep_repress"/>
    <property type="match status" value="1"/>
</dbReference>
<proteinExistence type="inferred from homology"/>
<evidence type="ECO:0000259" key="12">
    <source>
        <dbReference type="PROSITE" id="PS50944"/>
    </source>
</evidence>
<protein>
    <recommendedName>
        <fullName evidence="11">Manganese transport regulator</fullName>
    </recommendedName>
</protein>
<sequence>MITDAQKKYLKIIFQLGGDIELVSNKMLSKKLGAAPPSISQMLDRLTEAGFVKSEHYRGVMLTKKGLTYTIGMTNNHEIIKEFFIKVLNINSSEVNQEVDLIENHVSDKFVQRLSEYLRTKQF</sequence>
<evidence type="ECO:0000256" key="10">
    <source>
        <dbReference type="ARBA" id="ARBA00023211"/>
    </source>
</evidence>
<evidence type="ECO:0000313" key="13">
    <source>
        <dbReference type="EMBL" id="MDK9867111.1"/>
    </source>
</evidence>
<keyword evidence="5" id="KW-0678">Repressor</keyword>
<evidence type="ECO:0000256" key="2">
    <source>
        <dbReference type="ARBA" id="ARBA00007871"/>
    </source>
</evidence>
<dbReference type="InterPro" id="IPR022689">
    <property type="entry name" value="Iron_dep_repressor"/>
</dbReference>
<dbReference type="SMART" id="SM00529">
    <property type="entry name" value="HTH_DTXR"/>
    <property type="match status" value="1"/>
</dbReference>
<dbReference type="GO" id="GO:0005737">
    <property type="term" value="C:cytoplasm"/>
    <property type="evidence" value="ECO:0007669"/>
    <property type="project" value="UniProtKB-SubCell"/>
</dbReference>
<evidence type="ECO:0000256" key="6">
    <source>
        <dbReference type="ARBA" id="ARBA00023015"/>
    </source>
</evidence>
<comment type="caution">
    <text evidence="13">The sequence shown here is derived from an EMBL/GenBank/DDBJ whole genome shotgun (WGS) entry which is preliminary data.</text>
</comment>
<dbReference type="EMBL" id="JARGCK010000023">
    <property type="protein sequence ID" value="MDK9867111.1"/>
    <property type="molecule type" value="Genomic_DNA"/>
</dbReference>
<gene>
    <name evidence="13" type="ORF">P1A27_14365</name>
</gene>
<dbReference type="PANTHER" id="PTHR33238:SF11">
    <property type="entry name" value="TRANSCRIPTIONAL REGULATOR MNTR"/>
    <property type="match status" value="1"/>
</dbReference>
<evidence type="ECO:0000256" key="4">
    <source>
        <dbReference type="ARBA" id="ARBA00022490"/>
    </source>
</evidence>
<keyword evidence="8" id="KW-0010">Activator</keyword>
<reference evidence="13" key="2">
    <citation type="submission" date="2023-03" db="EMBL/GenBank/DDBJ databases">
        <authorList>
            <person name="Vazquez L."/>
            <person name="Rodriguez J."/>
            <person name="Mayo B."/>
            <person name="Florez A.B."/>
        </authorList>
    </citation>
    <scope>NUCLEOTIDE SEQUENCE</scope>
    <source>
        <strain evidence="13">5A3I</strain>
    </source>
</reference>
<dbReference type="GO" id="GO:0003700">
    <property type="term" value="F:DNA-binding transcription factor activity"/>
    <property type="evidence" value="ECO:0007669"/>
    <property type="project" value="InterPro"/>
</dbReference>
<keyword evidence="7" id="KW-0238">DNA-binding</keyword>